<name>A0ABP8APA2_9MICO</name>
<organism evidence="4 5">
    <name type="scientific">Gryllotalpicola kribbensis</name>
    <dbReference type="NCBI Taxonomy" id="993084"/>
    <lineage>
        <taxon>Bacteria</taxon>
        <taxon>Bacillati</taxon>
        <taxon>Actinomycetota</taxon>
        <taxon>Actinomycetes</taxon>
        <taxon>Micrococcales</taxon>
        <taxon>Microbacteriaceae</taxon>
        <taxon>Gryllotalpicola</taxon>
    </lineage>
</organism>
<keyword evidence="2" id="KW-0472">Membrane</keyword>
<feature type="region of interest" description="Disordered" evidence="1">
    <location>
        <begin position="54"/>
        <end position="83"/>
    </location>
</feature>
<gene>
    <name evidence="4" type="ORF">GCM10022288_11890</name>
</gene>
<feature type="chain" id="PRO_5045671296" description="LPXTG cell wall anchor domain-containing protein" evidence="3">
    <location>
        <begin position="28"/>
        <end position="247"/>
    </location>
</feature>
<dbReference type="EMBL" id="BAABBX010000009">
    <property type="protein sequence ID" value="GAA4187215.1"/>
    <property type="molecule type" value="Genomic_DNA"/>
</dbReference>
<protein>
    <recommendedName>
        <fullName evidence="6">LPXTG cell wall anchor domain-containing protein</fullName>
    </recommendedName>
</protein>
<dbReference type="RefSeq" id="WP_344774837.1">
    <property type="nucleotide sequence ID" value="NZ_BAABBX010000009.1"/>
</dbReference>
<keyword evidence="5" id="KW-1185">Reference proteome</keyword>
<sequence length="247" mass="24898">MHKIAKTALALAVGTALALGVPLAASATPVATSSSVSVNSAAAPVALSHNDGKNHGIGWGASHHQPKPTKPAYPPTKPPKPGHHHPHPFWWGGFWWFPFTFPAHTFHPGSIVHILITGFGGFSFFGTFTADESGSINLGTAAADGSLTAQLKASGATDLAGQTLNATVTDSSGTSVTQSVTVPADAAKSAATTKGASSVTAADPGSLASTGSYISLATVWGAVGLVALGAGFVTMRAVVRRKDRAKA</sequence>
<reference evidence="5" key="1">
    <citation type="journal article" date="2019" name="Int. J. Syst. Evol. Microbiol.">
        <title>The Global Catalogue of Microorganisms (GCM) 10K type strain sequencing project: providing services to taxonomists for standard genome sequencing and annotation.</title>
        <authorList>
            <consortium name="The Broad Institute Genomics Platform"/>
            <consortium name="The Broad Institute Genome Sequencing Center for Infectious Disease"/>
            <person name="Wu L."/>
            <person name="Ma J."/>
        </authorList>
    </citation>
    <scope>NUCLEOTIDE SEQUENCE [LARGE SCALE GENOMIC DNA]</scope>
    <source>
        <strain evidence="5">JCM 17593</strain>
    </source>
</reference>
<comment type="caution">
    <text evidence="4">The sequence shown here is derived from an EMBL/GenBank/DDBJ whole genome shotgun (WGS) entry which is preliminary data.</text>
</comment>
<proteinExistence type="predicted"/>
<evidence type="ECO:0000313" key="5">
    <source>
        <dbReference type="Proteomes" id="UP001500213"/>
    </source>
</evidence>
<evidence type="ECO:0000313" key="4">
    <source>
        <dbReference type="EMBL" id="GAA4187215.1"/>
    </source>
</evidence>
<evidence type="ECO:0000256" key="1">
    <source>
        <dbReference type="SAM" id="MobiDB-lite"/>
    </source>
</evidence>
<feature type="transmembrane region" description="Helical" evidence="2">
    <location>
        <begin position="213"/>
        <end position="239"/>
    </location>
</feature>
<feature type="compositionally biased region" description="Pro residues" evidence="1">
    <location>
        <begin position="68"/>
        <end position="79"/>
    </location>
</feature>
<keyword evidence="2" id="KW-1133">Transmembrane helix</keyword>
<accession>A0ABP8APA2</accession>
<feature type="signal peptide" evidence="3">
    <location>
        <begin position="1"/>
        <end position="27"/>
    </location>
</feature>
<evidence type="ECO:0000256" key="3">
    <source>
        <dbReference type="SAM" id="SignalP"/>
    </source>
</evidence>
<evidence type="ECO:0000256" key="2">
    <source>
        <dbReference type="SAM" id="Phobius"/>
    </source>
</evidence>
<keyword evidence="3" id="KW-0732">Signal</keyword>
<dbReference type="Proteomes" id="UP001500213">
    <property type="component" value="Unassembled WGS sequence"/>
</dbReference>
<keyword evidence="2" id="KW-0812">Transmembrane</keyword>
<evidence type="ECO:0008006" key="6">
    <source>
        <dbReference type="Google" id="ProtNLM"/>
    </source>
</evidence>